<dbReference type="GO" id="GO:0031623">
    <property type="term" value="P:receptor internalization"/>
    <property type="evidence" value="ECO:0007669"/>
    <property type="project" value="TreeGrafter"/>
</dbReference>
<evidence type="ECO:0000256" key="2">
    <source>
        <dbReference type="ARBA" id="ARBA00023134"/>
    </source>
</evidence>
<dbReference type="SMART" id="SM00053">
    <property type="entry name" value="DYNc"/>
    <property type="match status" value="1"/>
</dbReference>
<evidence type="ECO:0000259" key="5">
    <source>
        <dbReference type="PROSITE" id="PS51388"/>
    </source>
</evidence>
<dbReference type="PANTHER" id="PTHR11566:SF131">
    <property type="entry name" value="GTPASE, PUTATIVE (AFU_ORTHOLOGUE AFUA_6G07630)-RELATED"/>
    <property type="match status" value="1"/>
</dbReference>
<dbReference type="Gene3D" id="3.40.50.300">
    <property type="entry name" value="P-loop containing nucleotide triphosphate hydrolases"/>
    <property type="match status" value="1"/>
</dbReference>
<sequence>MADPYIKLEHSPVSEHAPRIFNDSAPSDTSSYTTSDTSTMAAPPPAPGAFDMSDGQDQATQAVGAQLDLLGRPVQKLVQLIKELEQLGVETTNLPLPKIVVVGDQSAGKSSLIEGISGIKVPRSDGTCTRCPLQITLYSSSEPDAAAWSCAVSLQQKFSYDPDAIVDGRERYGKWRENHTPATIDFAVVNDKNDLENILSRAQRATLNPGDNPLSYLNNAISVDEMPMLVEFSPNKIILDITAPGQPSLSFIDLPGVVRQMTTAKDKWLVNLVENFVVDHINQGNSLILLARSMESDFANSSGAKLIDECEGALARTVGCLTKPDRWPPGSRAQHIKNVLHGDAFAVGHGYFVTKQPNQLELNNNISAEDARESGNQFFTQAPWITELQDFQERFGTFKLRDFLSIKLTNQILVTLPKITRTVDAHLQEVETELAGYPDPPENALGKVLEALTTFRVAVEKHAQGAYPHNEMHNSLKGLATTFQSNLQKLRPSLVVATPEEFRQAVETPTFSLLSDDDAISTPCPSIEPRSQKKRRADFDTPATSTAKKIKSDATAPRNNSISMATKKKTFRLLEVRDTLSRLTASSVPGEVDPVAVDHLRKQTLVGWEQPMLEFINSVHQEIQNTLDHLLEEACAQWLNTAFFTEARKIVKAFVANTMRDQLQQAKRALDREQRKPLTLNTEGFKYHHDKELQILLEGRATQRLVEKTEDADRAAGKIMVDQSERKKRAKADNKAKGELSDDPFAEEIKVMAKVRGYHNVALSRFLDVVVQGVQAEVLQELETNLLQQLKVGLEVETRDAQDRCKELLAEDREREIRRKELQQERSNFIEAQRKLAAIGQIGEDVASLSAN</sequence>
<dbReference type="PANTHER" id="PTHR11566">
    <property type="entry name" value="DYNAMIN"/>
    <property type="match status" value="1"/>
</dbReference>
<dbReference type="GO" id="GO:0005525">
    <property type="term" value="F:GTP binding"/>
    <property type="evidence" value="ECO:0007669"/>
    <property type="project" value="InterPro"/>
</dbReference>
<dbReference type="PROSITE" id="PS51718">
    <property type="entry name" value="G_DYNAMIN_2"/>
    <property type="match status" value="1"/>
</dbReference>
<evidence type="ECO:0000256" key="4">
    <source>
        <dbReference type="SAM" id="MobiDB-lite"/>
    </source>
</evidence>
<evidence type="ECO:0000256" key="3">
    <source>
        <dbReference type="SAM" id="Coils"/>
    </source>
</evidence>
<evidence type="ECO:0000259" key="6">
    <source>
        <dbReference type="PROSITE" id="PS51718"/>
    </source>
</evidence>
<dbReference type="InterPro" id="IPR020850">
    <property type="entry name" value="GED_dom"/>
</dbReference>
<dbReference type="OrthoDB" id="5061070at2759"/>
<feature type="region of interest" description="Disordered" evidence="4">
    <location>
        <begin position="716"/>
        <end position="739"/>
    </location>
</feature>
<dbReference type="Pfam" id="PF00350">
    <property type="entry name" value="Dynamin_N"/>
    <property type="match status" value="1"/>
</dbReference>
<dbReference type="EMBL" id="JAHFXF010000192">
    <property type="protein sequence ID" value="KAG9693496.1"/>
    <property type="molecule type" value="Genomic_DNA"/>
</dbReference>
<keyword evidence="3" id="KW-0175">Coiled coil</keyword>
<dbReference type="InterPro" id="IPR001401">
    <property type="entry name" value="Dynamin_GTPase"/>
</dbReference>
<accession>A0A9P8EMD5</accession>
<evidence type="ECO:0000313" key="7">
    <source>
        <dbReference type="EMBL" id="KAG9693496.1"/>
    </source>
</evidence>
<dbReference type="GO" id="GO:0005737">
    <property type="term" value="C:cytoplasm"/>
    <property type="evidence" value="ECO:0007669"/>
    <property type="project" value="TreeGrafter"/>
</dbReference>
<name>A0A9P8EMD5_AURME</name>
<dbReference type="GO" id="GO:0005874">
    <property type="term" value="C:microtubule"/>
    <property type="evidence" value="ECO:0007669"/>
    <property type="project" value="TreeGrafter"/>
</dbReference>
<dbReference type="GO" id="GO:0003924">
    <property type="term" value="F:GTPase activity"/>
    <property type="evidence" value="ECO:0007669"/>
    <property type="project" value="InterPro"/>
</dbReference>
<dbReference type="CDD" id="cd08771">
    <property type="entry name" value="DLP_1"/>
    <property type="match status" value="1"/>
</dbReference>
<evidence type="ECO:0000256" key="1">
    <source>
        <dbReference type="ARBA" id="ARBA00022741"/>
    </source>
</evidence>
<dbReference type="Pfam" id="PF01031">
    <property type="entry name" value="Dynamin_M"/>
    <property type="match status" value="1"/>
</dbReference>
<protein>
    <submittedName>
        <fullName evidence="7">P-loop containing nucleoside triphosphate hydrolase protein</fullName>
    </submittedName>
</protein>
<feature type="domain" description="Dynamin-type G" evidence="6">
    <location>
        <begin position="93"/>
        <end position="417"/>
    </location>
</feature>
<evidence type="ECO:0000313" key="8">
    <source>
        <dbReference type="Proteomes" id="UP000779574"/>
    </source>
</evidence>
<dbReference type="GO" id="GO:0005886">
    <property type="term" value="C:plasma membrane"/>
    <property type="evidence" value="ECO:0007669"/>
    <property type="project" value="TreeGrafter"/>
</dbReference>
<dbReference type="InterPro" id="IPR030381">
    <property type="entry name" value="G_DYNAMIN_dom"/>
</dbReference>
<gene>
    <name evidence="7" type="ORF">KCU76_g5936</name>
</gene>
<comment type="caution">
    <text evidence="7">The sequence shown here is derived from an EMBL/GenBank/DDBJ whole genome shotgun (WGS) entry which is preliminary data.</text>
</comment>
<dbReference type="PRINTS" id="PR00195">
    <property type="entry name" value="DYNAMIN"/>
</dbReference>
<feature type="domain" description="GED" evidence="5">
    <location>
        <begin position="748"/>
        <end position="844"/>
    </location>
</feature>
<feature type="compositionally biased region" description="Basic and acidic residues" evidence="4">
    <location>
        <begin position="1"/>
        <end position="18"/>
    </location>
</feature>
<proteinExistence type="predicted"/>
<reference evidence="7" key="2">
    <citation type="submission" date="2021-08" db="EMBL/GenBank/DDBJ databases">
        <authorList>
            <person name="Gostincar C."/>
            <person name="Sun X."/>
            <person name="Song Z."/>
            <person name="Gunde-Cimerman N."/>
        </authorList>
    </citation>
    <scope>NUCLEOTIDE SEQUENCE</scope>
    <source>
        <strain evidence="7">EXF-9911</strain>
    </source>
</reference>
<dbReference type="InterPro" id="IPR027417">
    <property type="entry name" value="P-loop_NTPase"/>
</dbReference>
<dbReference type="InterPro" id="IPR000375">
    <property type="entry name" value="Dynamin_stalk"/>
</dbReference>
<dbReference type="InterPro" id="IPR022812">
    <property type="entry name" value="Dynamin"/>
</dbReference>
<feature type="coiled-coil region" evidence="3">
    <location>
        <begin position="791"/>
        <end position="825"/>
    </location>
</feature>
<keyword evidence="1" id="KW-0547">Nucleotide-binding</keyword>
<feature type="region of interest" description="Disordered" evidence="4">
    <location>
        <begin position="1"/>
        <end position="43"/>
    </location>
</feature>
<keyword evidence="7" id="KW-0378">Hydrolase</keyword>
<reference evidence="7" key="1">
    <citation type="journal article" date="2021" name="J Fungi (Basel)">
        <title>Virulence traits and population genomics of the black yeast Aureobasidium melanogenum.</title>
        <authorList>
            <person name="Cernosa A."/>
            <person name="Sun X."/>
            <person name="Gostincar C."/>
            <person name="Fang C."/>
            <person name="Gunde-Cimerman N."/>
            <person name="Song Z."/>
        </authorList>
    </citation>
    <scope>NUCLEOTIDE SEQUENCE</scope>
    <source>
        <strain evidence="7">EXF-9911</strain>
    </source>
</reference>
<organism evidence="7 8">
    <name type="scientific">Aureobasidium melanogenum</name>
    <name type="common">Aureobasidium pullulans var. melanogenum</name>
    <dbReference type="NCBI Taxonomy" id="46634"/>
    <lineage>
        <taxon>Eukaryota</taxon>
        <taxon>Fungi</taxon>
        <taxon>Dikarya</taxon>
        <taxon>Ascomycota</taxon>
        <taxon>Pezizomycotina</taxon>
        <taxon>Dothideomycetes</taxon>
        <taxon>Dothideomycetidae</taxon>
        <taxon>Dothideales</taxon>
        <taxon>Saccotheciaceae</taxon>
        <taxon>Aureobasidium</taxon>
    </lineage>
</organism>
<keyword evidence="2" id="KW-0342">GTP-binding</keyword>
<dbReference type="InterPro" id="IPR045063">
    <property type="entry name" value="Dynamin_N"/>
</dbReference>
<dbReference type="GO" id="GO:0008017">
    <property type="term" value="F:microtubule binding"/>
    <property type="evidence" value="ECO:0007669"/>
    <property type="project" value="TreeGrafter"/>
</dbReference>
<feature type="compositionally biased region" description="Low complexity" evidence="4">
    <location>
        <begin position="27"/>
        <end position="39"/>
    </location>
</feature>
<feature type="region of interest" description="Disordered" evidence="4">
    <location>
        <begin position="517"/>
        <end position="560"/>
    </location>
</feature>
<dbReference type="PROSITE" id="PS51388">
    <property type="entry name" value="GED"/>
    <property type="match status" value="1"/>
</dbReference>
<feature type="non-terminal residue" evidence="7">
    <location>
        <position position="1"/>
    </location>
</feature>
<dbReference type="Proteomes" id="UP000779574">
    <property type="component" value="Unassembled WGS sequence"/>
</dbReference>
<dbReference type="AlphaFoldDB" id="A0A9P8EMD5"/>
<dbReference type="SUPFAM" id="SSF52540">
    <property type="entry name" value="P-loop containing nucleoside triphosphate hydrolases"/>
    <property type="match status" value="1"/>
</dbReference>
<dbReference type="Gene3D" id="1.20.120.1240">
    <property type="entry name" value="Dynamin, middle domain"/>
    <property type="match status" value="1"/>
</dbReference>